<gene>
    <name evidence="1" type="ORF">KFK09_023231</name>
</gene>
<organism evidence="1 2">
    <name type="scientific">Dendrobium nobile</name>
    <name type="common">Orchid</name>
    <dbReference type="NCBI Taxonomy" id="94219"/>
    <lineage>
        <taxon>Eukaryota</taxon>
        <taxon>Viridiplantae</taxon>
        <taxon>Streptophyta</taxon>
        <taxon>Embryophyta</taxon>
        <taxon>Tracheophyta</taxon>
        <taxon>Spermatophyta</taxon>
        <taxon>Magnoliopsida</taxon>
        <taxon>Liliopsida</taxon>
        <taxon>Asparagales</taxon>
        <taxon>Orchidaceae</taxon>
        <taxon>Epidendroideae</taxon>
        <taxon>Malaxideae</taxon>
        <taxon>Dendrobiinae</taxon>
        <taxon>Dendrobium</taxon>
    </lineage>
</organism>
<evidence type="ECO:0000313" key="2">
    <source>
        <dbReference type="Proteomes" id="UP000829196"/>
    </source>
</evidence>
<sequence>MKFVSLLGLSSSHRGSCRMDGQGILYSGNRCSCHPSVVYVIILDADIFIEFDCYDWAFQFANSKYFLIIHAISKKFFFLFCRDPVVLSYSSLIQNIFRWIRSLRRAWLIVFCCWVAC</sequence>
<name>A0A8T3AS32_DENNO</name>
<dbReference type="AlphaFoldDB" id="A0A8T3AS32"/>
<keyword evidence="2" id="KW-1185">Reference proteome</keyword>
<dbReference type="Proteomes" id="UP000829196">
    <property type="component" value="Unassembled WGS sequence"/>
</dbReference>
<comment type="caution">
    <text evidence="1">The sequence shown here is derived from an EMBL/GenBank/DDBJ whole genome shotgun (WGS) entry which is preliminary data.</text>
</comment>
<proteinExistence type="predicted"/>
<evidence type="ECO:0000313" key="1">
    <source>
        <dbReference type="EMBL" id="KAI0496905.1"/>
    </source>
</evidence>
<accession>A0A8T3AS32</accession>
<protein>
    <submittedName>
        <fullName evidence="1">Uncharacterized protein</fullName>
    </submittedName>
</protein>
<dbReference type="EMBL" id="JAGYWB010000016">
    <property type="protein sequence ID" value="KAI0496905.1"/>
    <property type="molecule type" value="Genomic_DNA"/>
</dbReference>
<reference evidence="1" key="1">
    <citation type="journal article" date="2022" name="Front. Genet.">
        <title>Chromosome-Scale Assembly of the Dendrobium nobile Genome Provides Insights Into the Molecular Mechanism of the Biosynthesis of the Medicinal Active Ingredient of Dendrobium.</title>
        <authorList>
            <person name="Xu Q."/>
            <person name="Niu S.-C."/>
            <person name="Li K.-L."/>
            <person name="Zheng P.-J."/>
            <person name="Zhang X.-J."/>
            <person name="Jia Y."/>
            <person name="Liu Y."/>
            <person name="Niu Y.-X."/>
            <person name="Yu L.-H."/>
            <person name="Chen D.-F."/>
            <person name="Zhang G.-Q."/>
        </authorList>
    </citation>
    <scope>NUCLEOTIDE SEQUENCE</scope>
    <source>
        <tissue evidence="1">Leaf</tissue>
    </source>
</reference>